<evidence type="ECO:0000256" key="1">
    <source>
        <dbReference type="ARBA" id="ARBA00000085"/>
    </source>
</evidence>
<feature type="domain" description="Histidine kinase" evidence="12">
    <location>
        <begin position="264"/>
        <end position="477"/>
    </location>
</feature>
<dbReference type="GO" id="GO:0005524">
    <property type="term" value="F:ATP binding"/>
    <property type="evidence" value="ECO:0007669"/>
    <property type="project" value="UniProtKB-KW"/>
</dbReference>
<keyword evidence="4" id="KW-0597">Phosphoprotein</keyword>
<dbReference type="Pfam" id="PF02518">
    <property type="entry name" value="HATPase_c"/>
    <property type="match status" value="1"/>
</dbReference>
<dbReference type="GO" id="GO:0000155">
    <property type="term" value="F:phosphorelay sensor kinase activity"/>
    <property type="evidence" value="ECO:0007669"/>
    <property type="project" value="InterPro"/>
</dbReference>
<keyword evidence="5" id="KW-0808">Transferase</keyword>
<dbReference type="InterPro" id="IPR036890">
    <property type="entry name" value="HATPase_C_sf"/>
</dbReference>
<dbReference type="Pfam" id="PF00672">
    <property type="entry name" value="HAMP"/>
    <property type="match status" value="1"/>
</dbReference>
<evidence type="ECO:0000256" key="4">
    <source>
        <dbReference type="ARBA" id="ARBA00022553"/>
    </source>
</evidence>
<keyword evidence="10 11" id="KW-0472">Membrane</keyword>
<evidence type="ECO:0000256" key="7">
    <source>
        <dbReference type="ARBA" id="ARBA00022777"/>
    </source>
</evidence>
<dbReference type="SUPFAM" id="SSF47384">
    <property type="entry name" value="Homodimeric domain of signal transducing histidine kinase"/>
    <property type="match status" value="1"/>
</dbReference>
<keyword evidence="8 11" id="KW-1133">Transmembrane helix</keyword>
<reference evidence="14" key="1">
    <citation type="submission" date="2024-05" db="EMBL/GenBank/DDBJ databases">
        <title>Planctomycetes of the genus Singulisphaera possess chitinolytic capabilities.</title>
        <authorList>
            <person name="Ivanova A."/>
        </authorList>
    </citation>
    <scope>NUCLEOTIDE SEQUENCE</scope>
    <source>
        <strain evidence="14">Ch08T</strain>
    </source>
</reference>
<dbReference type="CDD" id="cd06225">
    <property type="entry name" value="HAMP"/>
    <property type="match status" value="1"/>
</dbReference>
<dbReference type="SMART" id="SM00388">
    <property type="entry name" value="HisKA"/>
    <property type="match status" value="1"/>
</dbReference>
<evidence type="ECO:0000256" key="8">
    <source>
        <dbReference type="ARBA" id="ARBA00022989"/>
    </source>
</evidence>
<gene>
    <name evidence="14" type="ORF">V5E97_35240</name>
</gene>
<protein>
    <recommendedName>
        <fullName evidence="3">histidine kinase</fullName>
        <ecNumber evidence="3">2.7.13.3</ecNumber>
    </recommendedName>
</protein>
<evidence type="ECO:0000256" key="2">
    <source>
        <dbReference type="ARBA" id="ARBA00004370"/>
    </source>
</evidence>
<evidence type="ECO:0000313" key="14">
    <source>
        <dbReference type="EMBL" id="XBH03522.1"/>
    </source>
</evidence>
<dbReference type="CDD" id="cd00082">
    <property type="entry name" value="HisKA"/>
    <property type="match status" value="1"/>
</dbReference>
<keyword evidence="14" id="KW-0067">ATP-binding</keyword>
<dbReference type="InterPro" id="IPR003594">
    <property type="entry name" value="HATPase_dom"/>
</dbReference>
<dbReference type="Gene3D" id="6.10.340.10">
    <property type="match status" value="1"/>
</dbReference>
<dbReference type="Gene3D" id="3.30.565.10">
    <property type="entry name" value="Histidine kinase-like ATPase, C-terminal domain"/>
    <property type="match status" value="1"/>
</dbReference>
<dbReference type="EC" id="2.7.13.3" evidence="3"/>
<evidence type="ECO:0000256" key="5">
    <source>
        <dbReference type="ARBA" id="ARBA00022679"/>
    </source>
</evidence>
<dbReference type="PRINTS" id="PR00344">
    <property type="entry name" value="BCTRLSENSOR"/>
</dbReference>
<keyword evidence="9" id="KW-0902">Two-component regulatory system</keyword>
<dbReference type="PANTHER" id="PTHR45436:SF5">
    <property type="entry name" value="SENSOR HISTIDINE KINASE TRCS"/>
    <property type="match status" value="1"/>
</dbReference>
<dbReference type="RefSeq" id="WP_406696256.1">
    <property type="nucleotide sequence ID" value="NZ_CP155447.1"/>
</dbReference>
<evidence type="ECO:0000259" key="12">
    <source>
        <dbReference type="PROSITE" id="PS50109"/>
    </source>
</evidence>
<accession>A0AAU7CEF6</accession>
<proteinExistence type="predicted"/>
<dbReference type="SMART" id="SM00304">
    <property type="entry name" value="HAMP"/>
    <property type="match status" value="1"/>
</dbReference>
<keyword evidence="6 11" id="KW-0812">Transmembrane</keyword>
<organism evidence="14">
    <name type="scientific">Singulisphaera sp. Ch08</name>
    <dbReference type="NCBI Taxonomy" id="3120278"/>
    <lineage>
        <taxon>Bacteria</taxon>
        <taxon>Pseudomonadati</taxon>
        <taxon>Planctomycetota</taxon>
        <taxon>Planctomycetia</taxon>
        <taxon>Isosphaerales</taxon>
        <taxon>Isosphaeraceae</taxon>
        <taxon>Singulisphaera</taxon>
    </lineage>
</organism>
<dbReference type="PROSITE" id="PS50109">
    <property type="entry name" value="HIS_KIN"/>
    <property type="match status" value="1"/>
</dbReference>
<dbReference type="InterPro" id="IPR004358">
    <property type="entry name" value="Sig_transdc_His_kin-like_C"/>
</dbReference>
<feature type="transmembrane region" description="Helical" evidence="11">
    <location>
        <begin position="179"/>
        <end position="202"/>
    </location>
</feature>
<dbReference type="EMBL" id="CP155447">
    <property type="protein sequence ID" value="XBH03522.1"/>
    <property type="molecule type" value="Genomic_DNA"/>
</dbReference>
<keyword evidence="14" id="KW-0547">Nucleotide-binding</keyword>
<dbReference type="SMART" id="SM00387">
    <property type="entry name" value="HATPase_c"/>
    <property type="match status" value="1"/>
</dbReference>
<dbReference type="InterPro" id="IPR003660">
    <property type="entry name" value="HAMP_dom"/>
</dbReference>
<evidence type="ECO:0000256" key="3">
    <source>
        <dbReference type="ARBA" id="ARBA00012438"/>
    </source>
</evidence>
<keyword evidence="7" id="KW-0418">Kinase</keyword>
<dbReference type="SUPFAM" id="SSF55874">
    <property type="entry name" value="ATPase domain of HSP90 chaperone/DNA topoisomerase II/histidine kinase"/>
    <property type="match status" value="1"/>
</dbReference>
<dbReference type="SUPFAM" id="SSF158472">
    <property type="entry name" value="HAMP domain-like"/>
    <property type="match status" value="1"/>
</dbReference>
<dbReference type="InterPro" id="IPR036097">
    <property type="entry name" value="HisK_dim/P_sf"/>
</dbReference>
<dbReference type="GO" id="GO:0005886">
    <property type="term" value="C:plasma membrane"/>
    <property type="evidence" value="ECO:0007669"/>
    <property type="project" value="TreeGrafter"/>
</dbReference>
<comment type="catalytic activity">
    <reaction evidence="1">
        <text>ATP + protein L-histidine = ADP + protein N-phospho-L-histidine.</text>
        <dbReference type="EC" id="2.7.13.3"/>
    </reaction>
</comment>
<feature type="domain" description="HAMP" evidence="13">
    <location>
        <begin position="203"/>
        <end position="256"/>
    </location>
</feature>
<evidence type="ECO:0000256" key="10">
    <source>
        <dbReference type="ARBA" id="ARBA00023136"/>
    </source>
</evidence>
<dbReference type="AlphaFoldDB" id="A0AAU7CEF6"/>
<evidence type="ECO:0000256" key="6">
    <source>
        <dbReference type="ARBA" id="ARBA00022692"/>
    </source>
</evidence>
<dbReference type="InterPro" id="IPR003661">
    <property type="entry name" value="HisK_dim/P_dom"/>
</dbReference>
<evidence type="ECO:0000259" key="13">
    <source>
        <dbReference type="PROSITE" id="PS50885"/>
    </source>
</evidence>
<name>A0AAU7CEF6_9BACT</name>
<dbReference type="PANTHER" id="PTHR45436">
    <property type="entry name" value="SENSOR HISTIDINE KINASE YKOH"/>
    <property type="match status" value="1"/>
</dbReference>
<sequence>MRLVTRFSAFFLTALALVLAGFSATVYLVAHSHLYREIDERLERALDTLEASVDIEPGGLEWEPTDRRIALGLDLGQDEVRWAVRDGEGSLVDRSANAGSGGFPAGWEARVWPTHPPDGTVIDNVAGWRIAGRRMPLKALLRLGRGHPDDEPGFEIQYPVLVLVAGLKPGPVKATLNRLGATLILLSMGIWLLALAGGRLLARRALAPLTRMAEAVSTMSATDLGRRVPTPRTGDELDALGHAFNGLLDRLNEAFDKQQRFAGDASHQLRTPLAALLGQVQLAQRRERPVEEYRQVLDRVLEEGMRLRVIVETLLFLAQPDGPSLLLHDLDLAKWLPNHLERWSDHPRTADFQLDIRADALPVRVHAPMLAQLLDNLLDNACKYSEAGTPIVVRGKREGGSVVLDVEDRGRGLNPEEAAHIFDPFFRAEGARHDGLPGSGLGLTVARRIALALHGTLSITGYSERATCFTLRLPEHPGPTVVSPGNALRATV</sequence>
<dbReference type="Gene3D" id="1.10.287.130">
    <property type="match status" value="1"/>
</dbReference>
<dbReference type="InterPro" id="IPR005467">
    <property type="entry name" value="His_kinase_dom"/>
</dbReference>
<dbReference type="Pfam" id="PF00512">
    <property type="entry name" value="HisKA"/>
    <property type="match status" value="1"/>
</dbReference>
<evidence type="ECO:0000256" key="9">
    <source>
        <dbReference type="ARBA" id="ARBA00023012"/>
    </source>
</evidence>
<comment type="subcellular location">
    <subcellularLocation>
        <location evidence="2">Membrane</location>
    </subcellularLocation>
</comment>
<evidence type="ECO:0000256" key="11">
    <source>
        <dbReference type="SAM" id="Phobius"/>
    </source>
</evidence>
<dbReference type="InterPro" id="IPR050428">
    <property type="entry name" value="TCS_sensor_his_kinase"/>
</dbReference>
<dbReference type="PROSITE" id="PS50885">
    <property type="entry name" value="HAMP"/>
    <property type="match status" value="1"/>
</dbReference>